<evidence type="ECO:0000313" key="2">
    <source>
        <dbReference type="EMBL" id="JAD28220.1"/>
    </source>
</evidence>
<evidence type="ECO:0000256" key="1">
    <source>
        <dbReference type="SAM" id="SignalP"/>
    </source>
</evidence>
<proteinExistence type="predicted"/>
<name>A0A0A8YUQ4_ARUDO</name>
<reference evidence="2" key="1">
    <citation type="submission" date="2014-09" db="EMBL/GenBank/DDBJ databases">
        <authorList>
            <person name="Magalhaes I.L.F."/>
            <person name="Oliveira U."/>
            <person name="Santos F.R."/>
            <person name="Vidigal T.H.D.A."/>
            <person name="Brescovit A.D."/>
            <person name="Santos A.J."/>
        </authorList>
    </citation>
    <scope>NUCLEOTIDE SEQUENCE</scope>
    <source>
        <tissue evidence="2">Shoot tissue taken approximately 20 cm above the soil surface</tissue>
    </source>
</reference>
<dbReference type="AlphaFoldDB" id="A0A0A8YUQ4"/>
<organism evidence="2">
    <name type="scientific">Arundo donax</name>
    <name type="common">Giant reed</name>
    <name type="synonym">Donax arundinaceus</name>
    <dbReference type="NCBI Taxonomy" id="35708"/>
    <lineage>
        <taxon>Eukaryota</taxon>
        <taxon>Viridiplantae</taxon>
        <taxon>Streptophyta</taxon>
        <taxon>Embryophyta</taxon>
        <taxon>Tracheophyta</taxon>
        <taxon>Spermatophyta</taxon>
        <taxon>Magnoliopsida</taxon>
        <taxon>Liliopsida</taxon>
        <taxon>Poales</taxon>
        <taxon>Poaceae</taxon>
        <taxon>PACMAD clade</taxon>
        <taxon>Arundinoideae</taxon>
        <taxon>Arundineae</taxon>
        <taxon>Arundo</taxon>
    </lineage>
</organism>
<feature type="signal peptide" evidence="1">
    <location>
        <begin position="1"/>
        <end position="24"/>
    </location>
</feature>
<keyword evidence="1" id="KW-0732">Signal</keyword>
<reference evidence="2" key="2">
    <citation type="journal article" date="2015" name="Data Brief">
        <title>Shoot transcriptome of the giant reed, Arundo donax.</title>
        <authorList>
            <person name="Barrero R.A."/>
            <person name="Guerrero F.D."/>
            <person name="Moolhuijzen P."/>
            <person name="Goolsby J.A."/>
            <person name="Tidwell J."/>
            <person name="Bellgard S.E."/>
            <person name="Bellgard M.I."/>
        </authorList>
    </citation>
    <scope>NUCLEOTIDE SEQUENCE</scope>
    <source>
        <tissue evidence="2">Shoot tissue taken approximately 20 cm above the soil surface</tissue>
    </source>
</reference>
<protein>
    <recommendedName>
        <fullName evidence="3">Secreted protein</fullName>
    </recommendedName>
</protein>
<evidence type="ECO:0008006" key="3">
    <source>
        <dbReference type="Google" id="ProtNLM"/>
    </source>
</evidence>
<accession>A0A0A8YUQ4</accession>
<sequence>MLPTSSFPHCYLVLLTLSVTCCNAVCGLRLVNGCCILPCRGVCVLGWVVSNIIFTFLDNYITEWDAL</sequence>
<feature type="chain" id="PRO_5002043465" description="Secreted protein" evidence="1">
    <location>
        <begin position="25"/>
        <end position="67"/>
    </location>
</feature>
<dbReference type="EMBL" id="GBRH01269675">
    <property type="protein sequence ID" value="JAD28220.1"/>
    <property type="molecule type" value="Transcribed_RNA"/>
</dbReference>